<dbReference type="RefSeq" id="WP_058272470.1">
    <property type="nucleotide sequence ID" value="NZ_CYPS01000021.1"/>
</dbReference>
<evidence type="ECO:0000313" key="3">
    <source>
        <dbReference type="Proteomes" id="UP000050786"/>
    </source>
</evidence>
<feature type="transmembrane region" description="Helical" evidence="1">
    <location>
        <begin position="88"/>
        <end position="110"/>
    </location>
</feature>
<accession>A0A0P1EM55</accession>
<dbReference type="Pfam" id="PF05656">
    <property type="entry name" value="DUF805"/>
    <property type="match status" value="1"/>
</dbReference>
<keyword evidence="1" id="KW-1133">Transmembrane helix</keyword>
<keyword evidence="1" id="KW-0472">Membrane</keyword>
<dbReference type="AlphaFoldDB" id="A0A0P1EM55"/>
<dbReference type="InterPro" id="IPR008523">
    <property type="entry name" value="DUF805"/>
</dbReference>
<dbReference type="GO" id="GO:0005886">
    <property type="term" value="C:plasma membrane"/>
    <property type="evidence" value="ECO:0007669"/>
    <property type="project" value="TreeGrafter"/>
</dbReference>
<dbReference type="PANTHER" id="PTHR34980">
    <property type="entry name" value="INNER MEMBRANE PROTEIN-RELATED-RELATED"/>
    <property type="match status" value="1"/>
</dbReference>
<protein>
    <submittedName>
        <fullName evidence="2">Inner membrane protein YhaH</fullName>
    </submittedName>
</protein>
<dbReference type="PANTHER" id="PTHR34980:SF2">
    <property type="entry name" value="INNER MEMBRANE PROTEIN YHAH-RELATED"/>
    <property type="match status" value="1"/>
</dbReference>
<feature type="transmembrane region" description="Helical" evidence="1">
    <location>
        <begin position="24"/>
        <end position="45"/>
    </location>
</feature>
<gene>
    <name evidence="2" type="primary">yhaH_1</name>
    <name evidence="2" type="ORF">RUM4293_01275</name>
</gene>
<dbReference type="EMBL" id="CYPS01000021">
    <property type="protein sequence ID" value="CUH42387.1"/>
    <property type="molecule type" value="Genomic_DNA"/>
</dbReference>
<evidence type="ECO:0000256" key="1">
    <source>
        <dbReference type="SAM" id="Phobius"/>
    </source>
</evidence>
<evidence type="ECO:0000313" key="2">
    <source>
        <dbReference type="EMBL" id="CUH42387.1"/>
    </source>
</evidence>
<organism evidence="2 3">
    <name type="scientific">Ruegeria atlantica</name>
    <dbReference type="NCBI Taxonomy" id="81569"/>
    <lineage>
        <taxon>Bacteria</taxon>
        <taxon>Pseudomonadati</taxon>
        <taxon>Pseudomonadota</taxon>
        <taxon>Alphaproteobacteria</taxon>
        <taxon>Rhodobacterales</taxon>
        <taxon>Roseobacteraceae</taxon>
        <taxon>Ruegeria</taxon>
    </lineage>
</organism>
<name>A0A0P1EM55_9RHOB</name>
<feature type="transmembrane region" description="Helical" evidence="1">
    <location>
        <begin position="130"/>
        <end position="153"/>
    </location>
</feature>
<feature type="transmembrane region" description="Helical" evidence="1">
    <location>
        <begin position="57"/>
        <end position="76"/>
    </location>
</feature>
<sequence>MIQSVKTCLSKYITFSGRASRSEYWYFALFVFVVSVLLAILDSIIMPETAADDPSPGLLNGFFQLAMFLPLLAAGWRRLHDTGRPGWYLLLPVGLNLVAIIAMLTGVIAFSALETQSANPDALRGPAAFLGASGLVIVGVVQLLLALLLLWWLTRPSDPGPNAYGDPS</sequence>
<keyword evidence="3" id="KW-1185">Reference proteome</keyword>
<dbReference type="Proteomes" id="UP000050786">
    <property type="component" value="Unassembled WGS sequence"/>
</dbReference>
<keyword evidence="1" id="KW-0812">Transmembrane</keyword>
<proteinExistence type="predicted"/>
<reference evidence="3" key="1">
    <citation type="submission" date="2015-09" db="EMBL/GenBank/DDBJ databases">
        <authorList>
            <person name="Rodrigo-Torres L."/>
            <person name="Arahal D.R."/>
        </authorList>
    </citation>
    <scope>NUCLEOTIDE SEQUENCE [LARGE SCALE GENOMIC DNA]</scope>
    <source>
        <strain evidence="3">CECT 4293</strain>
    </source>
</reference>